<protein>
    <submittedName>
        <fullName evidence="8">Putative drug exporter of the RND superfamily</fullName>
    </submittedName>
</protein>
<dbReference type="STRING" id="419479.SAMN04488563_4338"/>
<keyword evidence="5 6" id="KW-0472">Membrane</keyword>
<feature type="domain" description="Membrane transport protein MMPL" evidence="7">
    <location>
        <begin position="415"/>
        <end position="722"/>
    </location>
</feature>
<evidence type="ECO:0000256" key="1">
    <source>
        <dbReference type="ARBA" id="ARBA00004651"/>
    </source>
</evidence>
<feature type="transmembrane region" description="Helical" evidence="6">
    <location>
        <begin position="690"/>
        <end position="716"/>
    </location>
</feature>
<dbReference type="Gene3D" id="1.20.1640.10">
    <property type="entry name" value="Multidrug efflux transporter AcrB transmembrane domain"/>
    <property type="match status" value="2"/>
</dbReference>
<comment type="subcellular location">
    <subcellularLocation>
        <location evidence="1">Cell membrane</location>
        <topology evidence="1">Multi-pass membrane protein</topology>
    </subcellularLocation>
</comment>
<dbReference type="GO" id="GO:0005886">
    <property type="term" value="C:plasma membrane"/>
    <property type="evidence" value="ECO:0007669"/>
    <property type="project" value="UniProtKB-SubCell"/>
</dbReference>
<dbReference type="InterPro" id="IPR050545">
    <property type="entry name" value="Mycobact_MmpL"/>
</dbReference>
<sequence length="745" mass="78056">MVSDLLITCPEGRTVSHTSSRYSRPPVTVRIARWSATHPGRAIGGWFAFVVLCLAAMSVAGIQQASQLDLGIGESGRADRMLDEGGLESPITENVLITPAGADAEAAAADVAERMAALPEVEAVGDAVTSPDNASVTVPITMTGDEEQAEEDVQALLDVTAGVQEQYPDLLVEQAGEASVMKGFFALLEEDLGTIAILSLPITLIVLLVAFGAILAAGVPVLLALSSVASAIGLYAVASYAVPDGGTVTHLVLLIGMAVGVDYSLFYLRREREERAKGRGTLEAVEIAAATSGHSVVVSGLAVAVSMAGLYLAADVNFASMATGAILVVAIAVIGSLTVLPALLAKLGHRIDRPRVPVLWRLTNQQRPPRFWPAVLRPALRRPAVTLVVSVLALLALAAPALNLKLTDPGEESFPRSLPVMQSYDRLVEAFPSTGASHTVVVEGSAADADAVRSSLEELAGRTDADENFAHDQEPVIAQSEDGRFSSLTVGVPFGPDTDEAKHSLDVLRGELIPATVGGLSGASAAVTGDVAGGVDYNDNLSSKLPWIIAFVLVLAFVMMTVTFRSVVVGLTTVFVNLLSTVAAFGVLALVFQYSWAEGLLDFTSNGSVVVWIPLFLFVILFGLSMDYHVFVVSRIREAADRGLPIRAAVREGITSSAGTVTSAALVMVAVFGLFAAMRVIEMKQMGVGLAVAVLIDAVVIRAVVLPSLMALLGNANWWAPRWMRRTPPVSAAGPAESSELTRVG</sequence>
<gene>
    <name evidence="8" type="ORF">SAMN04488563_4338</name>
</gene>
<feature type="domain" description="Membrane transport protein MMPL" evidence="7">
    <location>
        <begin position="106"/>
        <end position="384"/>
    </location>
</feature>
<evidence type="ECO:0000313" key="9">
    <source>
        <dbReference type="Proteomes" id="UP000182977"/>
    </source>
</evidence>
<organism evidence="8 9">
    <name type="scientific">Jiangella alkaliphila</name>
    <dbReference type="NCBI Taxonomy" id="419479"/>
    <lineage>
        <taxon>Bacteria</taxon>
        <taxon>Bacillati</taxon>
        <taxon>Actinomycetota</taxon>
        <taxon>Actinomycetes</taxon>
        <taxon>Jiangellales</taxon>
        <taxon>Jiangellaceae</taxon>
        <taxon>Jiangella</taxon>
    </lineage>
</organism>
<feature type="transmembrane region" description="Helical" evidence="6">
    <location>
        <begin position="318"/>
        <end position="345"/>
    </location>
</feature>
<feature type="transmembrane region" description="Helical" evidence="6">
    <location>
        <begin position="574"/>
        <end position="597"/>
    </location>
</feature>
<evidence type="ECO:0000256" key="2">
    <source>
        <dbReference type="ARBA" id="ARBA00022475"/>
    </source>
</evidence>
<keyword evidence="4 6" id="KW-1133">Transmembrane helix</keyword>
<dbReference type="InterPro" id="IPR004869">
    <property type="entry name" value="MMPL_dom"/>
</dbReference>
<name>A0A1H2KUS9_9ACTN</name>
<feature type="transmembrane region" description="Helical" evidence="6">
    <location>
        <begin position="248"/>
        <end position="268"/>
    </location>
</feature>
<dbReference type="PANTHER" id="PTHR33406:SF13">
    <property type="entry name" value="MEMBRANE PROTEIN YDFJ"/>
    <property type="match status" value="1"/>
</dbReference>
<feature type="transmembrane region" description="Helical" evidence="6">
    <location>
        <begin position="384"/>
        <end position="402"/>
    </location>
</feature>
<dbReference type="AlphaFoldDB" id="A0A1H2KUS9"/>
<evidence type="ECO:0000256" key="5">
    <source>
        <dbReference type="ARBA" id="ARBA00023136"/>
    </source>
</evidence>
<dbReference type="PANTHER" id="PTHR33406">
    <property type="entry name" value="MEMBRANE PROTEIN MJ1562-RELATED"/>
    <property type="match status" value="1"/>
</dbReference>
<evidence type="ECO:0000256" key="4">
    <source>
        <dbReference type="ARBA" id="ARBA00022989"/>
    </source>
</evidence>
<feature type="transmembrane region" description="Helical" evidence="6">
    <location>
        <begin position="222"/>
        <end position="242"/>
    </location>
</feature>
<reference evidence="9" key="1">
    <citation type="submission" date="2016-10" db="EMBL/GenBank/DDBJ databases">
        <authorList>
            <person name="Varghese N."/>
            <person name="Submissions S."/>
        </authorList>
    </citation>
    <scope>NUCLEOTIDE SEQUENCE [LARGE SCALE GENOMIC DNA]</scope>
    <source>
        <strain evidence="9">DSM 45079</strain>
    </source>
</reference>
<keyword evidence="3 6" id="KW-0812">Transmembrane</keyword>
<feature type="transmembrane region" description="Helical" evidence="6">
    <location>
        <begin position="609"/>
        <end position="633"/>
    </location>
</feature>
<feature type="transmembrane region" description="Helical" evidence="6">
    <location>
        <begin position="654"/>
        <end position="678"/>
    </location>
</feature>
<proteinExistence type="predicted"/>
<keyword evidence="9" id="KW-1185">Reference proteome</keyword>
<feature type="transmembrane region" description="Helical" evidence="6">
    <location>
        <begin position="289"/>
        <end position="312"/>
    </location>
</feature>
<evidence type="ECO:0000256" key="3">
    <source>
        <dbReference type="ARBA" id="ARBA00022692"/>
    </source>
</evidence>
<evidence type="ECO:0000256" key="6">
    <source>
        <dbReference type="SAM" id="Phobius"/>
    </source>
</evidence>
<feature type="transmembrane region" description="Helical" evidence="6">
    <location>
        <begin position="545"/>
        <end position="562"/>
    </location>
</feature>
<evidence type="ECO:0000313" key="8">
    <source>
        <dbReference type="EMBL" id="SDU72392.1"/>
    </source>
</evidence>
<feature type="transmembrane region" description="Helical" evidence="6">
    <location>
        <begin position="192"/>
        <end position="215"/>
    </location>
</feature>
<dbReference type="SUPFAM" id="SSF82866">
    <property type="entry name" value="Multidrug efflux transporter AcrB transmembrane domain"/>
    <property type="match status" value="2"/>
</dbReference>
<keyword evidence="2" id="KW-1003">Cell membrane</keyword>
<dbReference type="EMBL" id="LT629791">
    <property type="protein sequence ID" value="SDU72392.1"/>
    <property type="molecule type" value="Genomic_DNA"/>
</dbReference>
<feature type="transmembrane region" description="Helical" evidence="6">
    <location>
        <begin position="43"/>
        <end position="62"/>
    </location>
</feature>
<dbReference type="OrthoDB" id="7051771at2"/>
<dbReference type="Pfam" id="PF03176">
    <property type="entry name" value="MMPL"/>
    <property type="match status" value="2"/>
</dbReference>
<dbReference type="Proteomes" id="UP000182977">
    <property type="component" value="Chromosome I"/>
</dbReference>
<evidence type="ECO:0000259" key="7">
    <source>
        <dbReference type="Pfam" id="PF03176"/>
    </source>
</evidence>
<accession>A0A1H2KUS9</accession>